<dbReference type="PROSITE" id="PS50943">
    <property type="entry name" value="HTH_CROC1"/>
    <property type="match status" value="1"/>
</dbReference>
<dbReference type="Gene3D" id="1.10.260.40">
    <property type="entry name" value="lambda repressor-like DNA-binding domains"/>
    <property type="match status" value="1"/>
</dbReference>
<evidence type="ECO:0000313" key="4">
    <source>
        <dbReference type="Proteomes" id="UP000194903"/>
    </source>
</evidence>
<dbReference type="Pfam" id="PF02195">
    <property type="entry name" value="ParB_N"/>
    <property type="match status" value="1"/>
</dbReference>
<sequence length="461" mass="52540">MAKKDFMAAFLREREQSEAVSKLDTVNVTPLATNMIGESSDNFYHVDDIDDLVESIREHGLLHPIVTNNGTTVISGHRRLAAYRRLLAETGDEKYKMIPCIVLHPADPIESEMMMIEANSTARVLTPYELMEQAKRYDALLVKAKEHGYECEGRRRDIVAKMMKVGPAKVGRYAAIDKHLNENWKFLFQQGEISESVAYEISKMDMHTQESMLDIFLDDDGHVNVTLADVQHIVEYLQKEKEEPDPEPELEPQVPEPGKPVQHDLKPTSNLKTEHEETLDKWRKLAEEQEAAESQEQEPEQKPVSCEKSLDQLDGLLAGVPRTDEKFSPYACIGQRFKQLREERGFTRKQMADFLGWYNGTYSAVENGDATSIDRLCEAAKKLGVSLDWLVGFSDNRTGGISVRNGRDRLTHERCSGTKSGYWSPAKKDELIDRLAEYENAEDVDERKLLHMVRKETEGHI</sequence>
<dbReference type="SMART" id="SM00530">
    <property type="entry name" value="HTH_XRE"/>
    <property type="match status" value="1"/>
</dbReference>
<name>A0A252F2L8_9FIRM</name>
<dbReference type="GO" id="GO:0007059">
    <property type="term" value="P:chromosome segregation"/>
    <property type="evidence" value="ECO:0007669"/>
    <property type="project" value="TreeGrafter"/>
</dbReference>
<dbReference type="RefSeq" id="WP_087020665.1">
    <property type="nucleotide sequence ID" value="NZ_NHOC01000008.1"/>
</dbReference>
<feature type="region of interest" description="Disordered" evidence="1">
    <location>
        <begin position="239"/>
        <end position="280"/>
    </location>
</feature>
<dbReference type="AlphaFoldDB" id="A0A252F2L8"/>
<dbReference type="SUPFAM" id="SSF47413">
    <property type="entry name" value="lambda repressor-like DNA-binding domains"/>
    <property type="match status" value="1"/>
</dbReference>
<dbReference type="OrthoDB" id="1938254at2"/>
<dbReference type="InterPro" id="IPR036086">
    <property type="entry name" value="ParB/Sulfiredoxin_sf"/>
</dbReference>
<feature type="region of interest" description="Disordered" evidence="1">
    <location>
        <begin position="287"/>
        <end position="306"/>
    </location>
</feature>
<evidence type="ECO:0000259" key="2">
    <source>
        <dbReference type="PROSITE" id="PS50943"/>
    </source>
</evidence>
<dbReference type="GO" id="GO:0003677">
    <property type="term" value="F:DNA binding"/>
    <property type="evidence" value="ECO:0007669"/>
    <property type="project" value="InterPro"/>
</dbReference>
<feature type="compositionally biased region" description="Basic and acidic residues" evidence="1">
    <location>
        <begin position="261"/>
        <end position="280"/>
    </location>
</feature>
<dbReference type="Proteomes" id="UP000194903">
    <property type="component" value="Unassembled WGS sequence"/>
</dbReference>
<dbReference type="SMART" id="SM00470">
    <property type="entry name" value="ParB"/>
    <property type="match status" value="1"/>
</dbReference>
<dbReference type="CDD" id="cd00093">
    <property type="entry name" value="HTH_XRE"/>
    <property type="match status" value="1"/>
</dbReference>
<dbReference type="InterPro" id="IPR003115">
    <property type="entry name" value="ParB_N"/>
</dbReference>
<evidence type="ECO:0000256" key="1">
    <source>
        <dbReference type="SAM" id="MobiDB-lite"/>
    </source>
</evidence>
<keyword evidence="4" id="KW-1185">Reference proteome</keyword>
<organism evidence="3 4">
    <name type="scientific">Butyricicoccus porcorum</name>
    <dbReference type="NCBI Taxonomy" id="1945634"/>
    <lineage>
        <taxon>Bacteria</taxon>
        <taxon>Bacillati</taxon>
        <taxon>Bacillota</taxon>
        <taxon>Clostridia</taxon>
        <taxon>Eubacteriales</taxon>
        <taxon>Butyricicoccaceae</taxon>
        <taxon>Butyricicoccus</taxon>
    </lineage>
</organism>
<dbReference type="GO" id="GO:0005694">
    <property type="term" value="C:chromosome"/>
    <property type="evidence" value="ECO:0007669"/>
    <property type="project" value="TreeGrafter"/>
</dbReference>
<dbReference type="Gene3D" id="3.90.1530.10">
    <property type="entry name" value="Conserved hypothetical protein from pyrococcus furiosus pfu- 392566-001, ParB domain"/>
    <property type="match status" value="1"/>
</dbReference>
<dbReference type="SUPFAM" id="SSF110849">
    <property type="entry name" value="ParB/Sulfiredoxin"/>
    <property type="match status" value="1"/>
</dbReference>
<feature type="domain" description="HTH cro/C1-type" evidence="2">
    <location>
        <begin position="337"/>
        <end position="390"/>
    </location>
</feature>
<comment type="caution">
    <text evidence="3">The sequence shown here is derived from an EMBL/GenBank/DDBJ whole genome shotgun (WGS) entry which is preliminary data.</text>
</comment>
<feature type="compositionally biased region" description="Acidic residues" evidence="1">
    <location>
        <begin position="288"/>
        <end position="298"/>
    </location>
</feature>
<proteinExistence type="predicted"/>
<gene>
    <name evidence="3" type="ORF">CBW42_09745</name>
</gene>
<dbReference type="EMBL" id="NHOC01000008">
    <property type="protein sequence ID" value="OUM20016.1"/>
    <property type="molecule type" value="Genomic_DNA"/>
</dbReference>
<protein>
    <recommendedName>
        <fullName evidence="2">HTH cro/C1-type domain-containing protein</fullName>
    </recommendedName>
</protein>
<dbReference type="PANTHER" id="PTHR33375:SF1">
    <property type="entry name" value="CHROMOSOME-PARTITIONING PROTEIN PARB-RELATED"/>
    <property type="match status" value="1"/>
</dbReference>
<accession>A0A252F2L8</accession>
<dbReference type="PANTHER" id="PTHR33375">
    <property type="entry name" value="CHROMOSOME-PARTITIONING PROTEIN PARB-RELATED"/>
    <property type="match status" value="1"/>
</dbReference>
<dbReference type="Pfam" id="PF01381">
    <property type="entry name" value="HTH_3"/>
    <property type="match status" value="1"/>
</dbReference>
<dbReference type="InterPro" id="IPR010982">
    <property type="entry name" value="Lambda_DNA-bd_dom_sf"/>
</dbReference>
<reference evidence="3 4" key="1">
    <citation type="submission" date="2017-05" db="EMBL/GenBank/DDBJ databases">
        <title>Butyricicoccus porcorum sp. nov. a butyrate-producing bacterium from the swine intestinal tract.</title>
        <authorList>
            <person name="Trachsel J."/>
            <person name="Humphrey S."/>
            <person name="Allen H.K."/>
        </authorList>
    </citation>
    <scope>NUCLEOTIDE SEQUENCE [LARGE SCALE GENOMIC DNA]</scope>
    <source>
        <strain evidence="3">BB10</strain>
    </source>
</reference>
<dbReference type="InterPro" id="IPR050336">
    <property type="entry name" value="Chromosome_partition/occlusion"/>
</dbReference>
<dbReference type="InterPro" id="IPR001387">
    <property type="entry name" value="Cro/C1-type_HTH"/>
</dbReference>
<evidence type="ECO:0000313" key="3">
    <source>
        <dbReference type="EMBL" id="OUM20016.1"/>
    </source>
</evidence>